<feature type="signal peptide" evidence="1">
    <location>
        <begin position="1"/>
        <end position="21"/>
    </location>
</feature>
<dbReference type="EMBL" id="SHKW01000001">
    <property type="protein sequence ID" value="RZU41570.1"/>
    <property type="molecule type" value="Genomic_DNA"/>
</dbReference>
<evidence type="ECO:0000313" key="2">
    <source>
        <dbReference type="EMBL" id="RZU41570.1"/>
    </source>
</evidence>
<name>A0A4Q7YV84_9BACT</name>
<sequence length="377" mass="42233">MILRRLFPLLLCLTATVACHAQEQTRPTSPQEARHRATLGVKAMQQWYEPSIGLYKTTGWWNSANAITALTDFMRVSGSKQYVGVLANTYRQAQITIPTEKRTDPKQERTGFPGFLNKYYDDEGWWALAWIDAYDLTHDRRYLTMAQSIFDDMAGGWDSTCGGGIWWSKDRNYKNAIANELFFSVAAHLATRTPSERQKFADWATKEWQWFRGTGMINSDHLINDGLVIDKVTGTCRNNEKTVWTYNQGVLLGALAEWSKSSPDSAILDQAKLIADASLTHLTDKAGILHEPCEPKCSGDGIQFKGIFMRNLRALEGVAPDPRYRTAFATNADSIWTKDRTPENTFDVVWSGPPISPDAGTQSSAIDALVAAMTTKK</sequence>
<organism evidence="2 3">
    <name type="scientific">Edaphobacter modestus</name>
    <dbReference type="NCBI Taxonomy" id="388466"/>
    <lineage>
        <taxon>Bacteria</taxon>
        <taxon>Pseudomonadati</taxon>
        <taxon>Acidobacteriota</taxon>
        <taxon>Terriglobia</taxon>
        <taxon>Terriglobales</taxon>
        <taxon>Acidobacteriaceae</taxon>
        <taxon>Edaphobacter</taxon>
    </lineage>
</organism>
<dbReference type="PANTHER" id="PTHR47791:SF1">
    <property type="entry name" value="ENDO MANNANASE, GH76 FAMILY (EUROFUNG)"/>
    <property type="match status" value="1"/>
</dbReference>
<comment type="caution">
    <text evidence="2">The sequence shown here is derived from an EMBL/GenBank/DDBJ whole genome shotgun (WGS) entry which is preliminary data.</text>
</comment>
<dbReference type="AlphaFoldDB" id="A0A4Q7YV84"/>
<dbReference type="InterPro" id="IPR005198">
    <property type="entry name" value="Glyco_hydro_76"/>
</dbReference>
<dbReference type="Proteomes" id="UP000292958">
    <property type="component" value="Unassembled WGS sequence"/>
</dbReference>
<keyword evidence="1" id="KW-0732">Signal</keyword>
<dbReference type="Gene3D" id="1.50.10.20">
    <property type="match status" value="1"/>
</dbReference>
<dbReference type="SUPFAM" id="SSF48208">
    <property type="entry name" value="Six-hairpin glycosidases"/>
    <property type="match status" value="1"/>
</dbReference>
<dbReference type="PROSITE" id="PS51257">
    <property type="entry name" value="PROKAR_LIPOPROTEIN"/>
    <property type="match status" value="1"/>
</dbReference>
<feature type="chain" id="PRO_5020633569" evidence="1">
    <location>
        <begin position="22"/>
        <end position="377"/>
    </location>
</feature>
<dbReference type="GO" id="GO:0005975">
    <property type="term" value="P:carbohydrate metabolic process"/>
    <property type="evidence" value="ECO:0007669"/>
    <property type="project" value="InterPro"/>
</dbReference>
<evidence type="ECO:0000256" key="1">
    <source>
        <dbReference type="SAM" id="SignalP"/>
    </source>
</evidence>
<keyword evidence="3" id="KW-1185">Reference proteome</keyword>
<dbReference type="PANTHER" id="PTHR47791">
    <property type="entry name" value="MEIOTICALLY UP-REGULATED GENE 191 PROTEIN"/>
    <property type="match status" value="1"/>
</dbReference>
<dbReference type="InterPro" id="IPR053169">
    <property type="entry name" value="MUG_Protein"/>
</dbReference>
<dbReference type="RefSeq" id="WP_242617958.1">
    <property type="nucleotide sequence ID" value="NZ_SHKW01000001.1"/>
</dbReference>
<proteinExistence type="predicted"/>
<protein>
    <submittedName>
        <fullName evidence="2">Putative alpha-1,6-mannanase (GH76 family)</fullName>
    </submittedName>
</protein>
<gene>
    <name evidence="2" type="ORF">BDD14_3095</name>
</gene>
<evidence type="ECO:0000313" key="3">
    <source>
        <dbReference type="Proteomes" id="UP000292958"/>
    </source>
</evidence>
<accession>A0A4Q7YV84</accession>
<dbReference type="InterPro" id="IPR008928">
    <property type="entry name" value="6-hairpin_glycosidase_sf"/>
</dbReference>
<dbReference type="Pfam" id="PF03663">
    <property type="entry name" value="Glyco_hydro_76"/>
    <property type="match status" value="1"/>
</dbReference>
<reference evidence="2 3" key="1">
    <citation type="submission" date="2019-02" db="EMBL/GenBank/DDBJ databases">
        <title>Genomic Encyclopedia of Archaeal and Bacterial Type Strains, Phase II (KMG-II): from individual species to whole genera.</title>
        <authorList>
            <person name="Goeker M."/>
        </authorList>
    </citation>
    <scope>NUCLEOTIDE SEQUENCE [LARGE SCALE GENOMIC DNA]</scope>
    <source>
        <strain evidence="2 3">DSM 18101</strain>
    </source>
</reference>